<dbReference type="EMBL" id="KN729433">
    <property type="protein sequence ID" value="KIH62290.1"/>
    <property type="molecule type" value="Genomic_DNA"/>
</dbReference>
<organism evidence="1 2">
    <name type="scientific">Ancylostoma duodenale</name>
    <dbReference type="NCBI Taxonomy" id="51022"/>
    <lineage>
        <taxon>Eukaryota</taxon>
        <taxon>Metazoa</taxon>
        <taxon>Ecdysozoa</taxon>
        <taxon>Nematoda</taxon>
        <taxon>Chromadorea</taxon>
        <taxon>Rhabditida</taxon>
        <taxon>Rhabditina</taxon>
        <taxon>Rhabditomorpha</taxon>
        <taxon>Strongyloidea</taxon>
        <taxon>Ancylostomatidae</taxon>
        <taxon>Ancylostomatinae</taxon>
        <taxon>Ancylostoma</taxon>
    </lineage>
</organism>
<keyword evidence="2" id="KW-1185">Reference proteome</keyword>
<dbReference type="Proteomes" id="UP000054047">
    <property type="component" value="Unassembled WGS sequence"/>
</dbReference>
<accession>A0A0C2GM43</accession>
<name>A0A0C2GM43_9BILA</name>
<evidence type="ECO:0000313" key="2">
    <source>
        <dbReference type="Proteomes" id="UP000054047"/>
    </source>
</evidence>
<dbReference type="AlphaFoldDB" id="A0A0C2GM43"/>
<evidence type="ECO:0008006" key="3">
    <source>
        <dbReference type="Google" id="ProtNLM"/>
    </source>
</evidence>
<reference evidence="1 2" key="1">
    <citation type="submission" date="2013-12" db="EMBL/GenBank/DDBJ databases">
        <title>Draft genome of the parsitic nematode Ancylostoma duodenale.</title>
        <authorList>
            <person name="Mitreva M."/>
        </authorList>
    </citation>
    <scope>NUCLEOTIDE SEQUENCE [LARGE SCALE GENOMIC DNA]</scope>
    <source>
        <strain evidence="1 2">Zhejiang</strain>
    </source>
</reference>
<evidence type="ECO:0000313" key="1">
    <source>
        <dbReference type="EMBL" id="KIH62290.1"/>
    </source>
</evidence>
<protein>
    <recommendedName>
        <fullName evidence="3">Reverse transcriptase domain-containing protein</fullName>
    </recommendedName>
</protein>
<sequence>MENIVQEVYTDLFRSSTLVPRCSKLPIEYRPPTLESEVAQAIKNVKKGTALGPDNITADLLRAENTALYSVLTELSNHYLKKGMIPDQWKKSKTVLLFKKGQR</sequence>
<dbReference type="OrthoDB" id="5806211at2759"/>
<proteinExistence type="predicted"/>
<gene>
    <name evidence="1" type="ORF">ANCDUO_07429</name>
</gene>